<dbReference type="Gene3D" id="3.90.1170.30">
    <property type="entry name" value="Pyrimidine nucleoside phosphorylase-like, C-terminal domain"/>
    <property type="match status" value="1"/>
</dbReference>
<evidence type="ECO:0000313" key="9">
    <source>
        <dbReference type="Proteomes" id="UP001164481"/>
    </source>
</evidence>
<gene>
    <name evidence="8" type="ORF">OIE46_02395</name>
</gene>
<dbReference type="InterPro" id="IPR000053">
    <property type="entry name" value="Thymidine/pyrmidine_PPase"/>
</dbReference>
<feature type="domain" description="Pyrimidine nucleoside phosphorylase C-terminal" evidence="7">
    <location>
        <begin position="345"/>
        <end position="418"/>
    </location>
</feature>
<dbReference type="PANTHER" id="PTHR10515:SF0">
    <property type="entry name" value="THYMIDINE PHOSPHORYLASE"/>
    <property type="match status" value="1"/>
</dbReference>
<dbReference type="NCBIfam" id="NF004490">
    <property type="entry name" value="PRK05820.1"/>
    <property type="match status" value="1"/>
</dbReference>
<evidence type="ECO:0000256" key="3">
    <source>
        <dbReference type="ARBA" id="ARBA00022676"/>
    </source>
</evidence>
<sequence length="432" mass="48147">MRIVDLIEKKVNKKELTKEEIFFLIENYTKEFVPDYQMAAMLMAILFNSMTYKEISYLTLAMLNSGKVYDFSDFDQVLVDKHSTGGIGDKTTLAVVPILASLGVYMPKLSGKGLGQTGGTIDKLESIPGLTTDISIEDFKAQLKEIKCVIAAQSNEIVPADKKLYALRDVTSTVQSIPLIASSIMSKKLATGANIILLDVKCGNGAFMKDLKSAKELAQTMINIGKELGVKVIVEITNMSRPIGKEIGNKNEIIEAINMLSNKGPSDFSKLVFSSCEAILLEMGMVQTEDEARQKIALSIRTYLALNKFYELVRYQGGNVEALNDLKKFWNPKYTYEIKADKDGYLNVFNAFTFGIVSMKLGAGRQTKEDKIDYEAGITLVKQTNEKVSKNEVIFKLHSSNVIDPSLVEELKTAYKIQNNKVQNKIILERMQ</sequence>
<dbReference type="SUPFAM" id="SSF54680">
    <property type="entry name" value="Pyrimidine nucleoside phosphorylase C-terminal domain"/>
    <property type="match status" value="1"/>
</dbReference>
<reference evidence="8" key="2">
    <citation type="submission" date="2022-11" db="EMBL/GenBank/DDBJ databases">
        <title>complete genomes of mycoplasma synoviae ZX313 strain and SD2 strain.</title>
        <authorList>
            <person name="Zhong Q."/>
        </authorList>
    </citation>
    <scope>NUCLEOTIDE SEQUENCE</scope>
    <source>
        <strain evidence="8">SD2</strain>
    </source>
</reference>
<dbReference type="InterPro" id="IPR018090">
    <property type="entry name" value="Pyrmidine_PPas_bac/euk"/>
</dbReference>
<dbReference type="PIRSF" id="PIRSF000478">
    <property type="entry name" value="TP_PyNP"/>
    <property type="match status" value="1"/>
</dbReference>
<dbReference type="GO" id="GO:0006213">
    <property type="term" value="P:pyrimidine nucleoside metabolic process"/>
    <property type="evidence" value="ECO:0007669"/>
    <property type="project" value="InterPro"/>
</dbReference>
<dbReference type="InterPro" id="IPR036320">
    <property type="entry name" value="Glycosyl_Trfase_fam3_N_dom_sf"/>
</dbReference>
<evidence type="ECO:0000256" key="4">
    <source>
        <dbReference type="ARBA" id="ARBA00022679"/>
    </source>
</evidence>
<dbReference type="SUPFAM" id="SSF52418">
    <property type="entry name" value="Nucleoside phosphorylase/phosphoribosyltransferase catalytic domain"/>
    <property type="match status" value="1"/>
</dbReference>
<evidence type="ECO:0000313" key="8">
    <source>
        <dbReference type="EMBL" id="UZW64214.1"/>
    </source>
</evidence>
<keyword evidence="3 8" id="KW-0328">Glycosyltransferase</keyword>
<protein>
    <submittedName>
        <fullName evidence="8">Thymidine phosphorylase</fullName>
        <ecNumber evidence="8">2.4.2.4</ecNumber>
    </submittedName>
</protein>
<dbReference type="InterPro" id="IPR035902">
    <property type="entry name" value="Nuc_phospho_transferase"/>
</dbReference>
<dbReference type="GeneID" id="93530230"/>
<dbReference type="Proteomes" id="UP001164481">
    <property type="component" value="Chromosome"/>
</dbReference>
<comment type="subunit">
    <text evidence="2">Homodimer.</text>
</comment>
<dbReference type="EMBL" id="CP107525">
    <property type="protein sequence ID" value="UZW64214.1"/>
    <property type="molecule type" value="Genomic_DNA"/>
</dbReference>
<dbReference type="Pfam" id="PF07831">
    <property type="entry name" value="PYNP_C"/>
    <property type="match status" value="1"/>
</dbReference>
<evidence type="ECO:0000256" key="5">
    <source>
        <dbReference type="ARBA" id="ARBA00048550"/>
    </source>
</evidence>
<dbReference type="AlphaFoldDB" id="A0AAN1EDL1"/>
<dbReference type="RefSeq" id="WP_020002881.1">
    <property type="nucleotide sequence ID" value="NZ_CP012624.1"/>
</dbReference>
<dbReference type="NCBIfam" id="TIGR02644">
    <property type="entry name" value="Y_phosphoryl"/>
    <property type="match status" value="1"/>
</dbReference>
<evidence type="ECO:0000259" key="7">
    <source>
        <dbReference type="SMART" id="SM00941"/>
    </source>
</evidence>
<dbReference type="Pfam" id="PF02885">
    <property type="entry name" value="Glycos_trans_3N"/>
    <property type="match status" value="1"/>
</dbReference>
<accession>A0AAN1EDL1</accession>
<dbReference type="GO" id="GO:0005829">
    <property type="term" value="C:cytosol"/>
    <property type="evidence" value="ECO:0007669"/>
    <property type="project" value="TreeGrafter"/>
</dbReference>
<evidence type="ECO:0000256" key="1">
    <source>
        <dbReference type="ARBA" id="ARBA00006915"/>
    </source>
</evidence>
<dbReference type="SMART" id="SM00941">
    <property type="entry name" value="PYNP_C"/>
    <property type="match status" value="1"/>
</dbReference>
<dbReference type="Gene3D" id="3.40.1030.10">
    <property type="entry name" value="Nucleoside phosphorylase/phosphoribosyltransferase catalytic domain"/>
    <property type="match status" value="1"/>
</dbReference>
<comment type="function">
    <text evidence="6">The enzymes which catalyze the reversible phosphorolysis of pyrimidine nucleosides are involved in the degradation of these compounds and in their utilization as carbon and energy sources, or in the rescue of pyrimidine bases for nucleotide synthesis.</text>
</comment>
<comment type="similarity">
    <text evidence="1">Belongs to the thymidine/pyrimidine-nucleoside phosphorylase family.</text>
</comment>
<dbReference type="PANTHER" id="PTHR10515">
    <property type="entry name" value="THYMIDINE PHOSPHORYLASE"/>
    <property type="match status" value="1"/>
</dbReference>
<dbReference type="EC" id="2.4.2.4" evidence="8"/>
<reference evidence="8" key="1">
    <citation type="submission" date="2022-10" db="EMBL/GenBank/DDBJ databases">
        <authorList>
            <person name="Wei X."/>
        </authorList>
    </citation>
    <scope>NUCLEOTIDE SEQUENCE</scope>
    <source>
        <strain evidence="8">SD2</strain>
    </source>
</reference>
<comment type="catalytic activity">
    <reaction evidence="5">
        <text>thymidine + phosphate = 2-deoxy-alpha-D-ribose 1-phosphate + thymine</text>
        <dbReference type="Rhea" id="RHEA:16037"/>
        <dbReference type="ChEBI" id="CHEBI:17748"/>
        <dbReference type="ChEBI" id="CHEBI:17821"/>
        <dbReference type="ChEBI" id="CHEBI:43474"/>
        <dbReference type="ChEBI" id="CHEBI:57259"/>
        <dbReference type="EC" id="2.4.2.4"/>
    </reaction>
</comment>
<dbReference type="InterPro" id="IPR017459">
    <property type="entry name" value="Glycosyl_Trfase_fam3_N_dom"/>
</dbReference>
<name>A0AAN1EDL1_MYCSY</name>
<dbReference type="GO" id="GO:0009032">
    <property type="term" value="F:thymidine phosphorylase activity"/>
    <property type="evidence" value="ECO:0007669"/>
    <property type="project" value="UniProtKB-EC"/>
</dbReference>
<evidence type="ECO:0000256" key="6">
    <source>
        <dbReference type="ARBA" id="ARBA00056338"/>
    </source>
</evidence>
<keyword evidence="4 8" id="KW-0808">Transferase</keyword>
<evidence type="ECO:0000256" key="2">
    <source>
        <dbReference type="ARBA" id="ARBA00011738"/>
    </source>
</evidence>
<dbReference type="FunFam" id="3.40.1030.10:FF:000003">
    <property type="entry name" value="Pyrimidine-nucleoside phosphorylase"/>
    <property type="match status" value="1"/>
</dbReference>
<dbReference type="GO" id="GO:0006206">
    <property type="term" value="P:pyrimidine nucleobase metabolic process"/>
    <property type="evidence" value="ECO:0007669"/>
    <property type="project" value="InterPro"/>
</dbReference>
<dbReference type="InterPro" id="IPR036566">
    <property type="entry name" value="PYNP-like_C_sf"/>
</dbReference>
<dbReference type="Gene3D" id="1.20.970.10">
    <property type="entry name" value="Transferase, Pyrimidine Nucleoside Phosphorylase, Chain C"/>
    <property type="match status" value="1"/>
</dbReference>
<proteinExistence type="inferred from homology"/>
<dbReference type="InterPro" id="IPR000312">
    <property type="entry name" value="Glycosyl_Trfase_fam3"/>
</dbReference>
<dbReference type="GO" id="GO:0004645">
    <property type="term" value="F:1,4-alpha-oligoglucan phosphorylase activity"/>
    <property type="evidence" value="ECO:0007669"/>
    <property type="project" value="InterPro"/>
</dbReference>
<dbReference type="Pfam" id="PF00591">
    <property type="entry name" value="Glycos_transf_3"/>
    <property type="match status" value="1"/>
</dbReference>
<dbReference type="SUPFAM" id="SSF47648">
    <property type="entry name" value="Nucleoside phosphorylase/phosphoribosyltransferase N-terminal domain"/>
    <property type="match status" value="1"/>
</dbReference>
<organism evidence="8 9">
    <name type="scientific">Mycoplasmopsis synoviae</name>
    <name type="common">Mycoplasma synoviae</name>
    <dbReference type="NCBI Taxonomy" id="2109"/>
    <lineage>
        <taxon>Bacteria</taxon>
        <taxon>Bacillati</taxon>
        <taxon>Mycoplasmatota</taxon>
        <taxon>Mycoplasmoidales</taxon>
        <taxon>Metamycoplasmataceae</taxon>
        <taxon>Mycoplasmopsis</taxon>
    </lineage>
</organism>
<dbReference type="InterPro" id="IPR013102">
    <property type="entry name" value="PYNP_C"/>
</dbReference>